<comment type="caution">
    <text evidence="2">The sequence shown here is derived from an EMBL/GenBank/DDBJ whole genome shotgun (WGS) entry which is preliminary data.</text>
</comment>
<sequence>MTLGSIAALRPVFYMVMGVSLMIFACRMAQRSNGWGMRIMLFGALALGLGYAVLLPMYEAGLIERITITAEDMRTGDWVEKFSGAALGWHAVKLVLMNLGWLAFGLGASIHVGVLRPLNSNRPEFHTESSTSTTHESIA</sequence>
<feature type="transmembrane region" description="Helical" evidence="1">
    <location>
        <begin position="12"/>
        <end position="29"/>
    </location>
</feature>
<keyword evidence="1" id="KW-1133">Transmembrane helix</keyword>
<dbReference type="Proteomes" id="UP000603141">
    <property type="component" value="Unassembled WGS sequence"/>
</dbReference>
<reference evidence="2" key="1">
    <citation type="submission" date="2021-01" db="EMBL/GenBank/DDBJ databases">
        <title>Modified the classification status of verrucomicrobia.</title>
        <authorList>
            <person name="Feng X."/>
        </authorList>
    </citation>
    <scope>NUCLEOTIDE SEQUENCE</scope>
    <source>
        <strain evidence="2">KCTC 22041</strain>
    </source>
</reference>
<feature type="transmembrane region" description="Helical" evidence="1">
    <location>
        <begin position="95"/>
        <end position="115"/>
    </location>
</feature>
<evidence type="ECO:0000313" key="3">
    <source>
        <dbReference type="Proteomes" id="UP000603141"/>
    </source>
</evidence>
<protein>
    <submittedName>
        <fullName evidence="2">Uncharacterized protein</fullName>
    </submittedName>
</protein>
<gene>
    <name evidence="2" type="ORF">JIN85_05540</name>
</gene>
<feature type="transmembrane region" description="Helical" evidence="1">
    <location>
        <begin position="41"/>
        <end position="58"/>
    </location>
</feature>
<dbReference type="AlphaFoldDB" id="A0A934S6U5"/>
<keyword evidence="3" id="KW-1185">Reference proteome</keyword>
<evidence type="ECO:0000256" key="1">
    <source>
        <dbReference type="SAM" id="Phobius"/>
    </source>
</evidence>
<evidence type="ECO:0000313" key="2">
    <source>
        <dbReference type="EMBL" id="MBK1881866.1"/>
    </source>
</evidence>
<keyword evidence="1" id="KW-0472">Membrane</keyword>
<accession>A0A934S6U5</accession>
<organism evidence="2 3">
    <name type="scientific">Luteolibacter pohnpeiensis</name>
    <dbReference type="NCBI Taxonomy" id="454153"/>
    <lineage>
        <taxon>Bacteria</taxon>
        <taxon>Pseudomonadati</taxon>
        <taxon>Verrucomicrobiota</taxon>
        <taxon>Verrucomicrobiia</taxon>
        <taxon>Verrucomicrobiales</taxon>
        <taxon>Verrucomicrobiaceae</taxon>
        <taxon>Luteolibacter</taxon>
    </lineage>
</organism>
<dbReference type="RefSeq" id="WP_200268443.1">
    <property type="nucleotide sequence ID" value="NZ_JAENIJ010000006.1"/>
</dbReference>
<name>A0A934S6U5_9BACT</name>
<dbReference type="EMBL" id="JAENIJ010000006">
    <property type="protein sequence ID" value="MBK1881866.1"/>
    <property type="molecule type" value="Genomic_DNA"/>
</dbReference>
<keyword evidence="1" id="KW-0812">Transmembrane</keyword>
<proteinExistence type="predicted"/>